<sequence>MKNLYLIVCGVLLMGSTTVSAQKIEGKIFDKELNVPIAEGDITFYSKKGDRIATVYTNTSGQYEFEPKDLALVHKIVGTAKDYTKAEVLVNQIEDGVVANFGLLKDKGALKNNTSYTAKETEARARFKEERVDNSRSLTVSRTDYSFVTLPTFYYDFNSSYMTPENKSVVDQIVNLMRQDNSIRIRIHVYNDTRGNSKYNEWLTERRATRVYDYMIAKGISRDRLGTRVETINSDIPRKSDSYARSSSQENRRCDFEII</sequence>
<dbReference type="EMBL" id="WMJX01000015">
    <property type="protein sequence ID" value="MTG98179.1"/>
    <property type="molecule type" value="Genomic_DNA"/>
</dbReference>
<dbReference type="CDD" id="cd07185">
    <property type="entry name" value="OmpA_C-like"/>
    <property type="match status" value="1"/>
</dbReference>
<evidence type="ECO:0000313" key="7">
    <source>
        <dbReference type="Proteomes" id="UP000438760"/>
    </source>
</evidence>
<dbReference type="Pfam" id="PF00691">
    <property type="entry name" value="OmpA"/>
    <property type="match status" value="1"/>
</dbReference>
<dbReference type="PROSITE" id="PS51123">
    <property type="entry name" value="OMPA_2"/>
    <property type="match status" value="1"/>
</dbReference>
<dbReference type="GO" id="GO:0016020">
    <property type="term" value="C:membrane"/>
    <property type="evidence" value="ECO:0007669"/>
    <property type="project" value="UniProtKB-SubCell"/>
</dbReference>
<feature type="signal peptide" evidence="4">
    <location>
        <begin position="1"/>
        <end position="21"/>
    </location>
</feature>
<evidence type="ECO:0000256" key="2">
    <source>
        <dbReference type="ARBA" id="ARBA00023136"/>
    </source>
</evidence>
<dbReference type="Proteomes" id="UP000438760">
    <property type="component" value="Unassembled WGS sequence"/>
</dbReference>
<proteinExistence type="predicted"/>
<keyword evidence="7" id="KW-1185">Reference proteome</keyword>
<dbReference type="AlphaFoldDB" id="A0A6I3LFE0"/>
<evidence type="ECO:0000313" key="6">
    <source>
        <dbReference type="EMBL" id="MTG98179.1"/>
    </source>
</evidence>
<dbReference type="PRINTS" id="PR01021">
    <property type="entry name" value="OMPADOMAIN"/>
</dbReference>
<evidence type="ECO:0000256" key="1">
    <source>
        <dbReference type="ARBA" id="ARBA00004370"/>
    </source>
</evidence>
<organism evidence="6 7">
    <name type="scientific">Myroides albus</name>
    <dbReference type="NCBI Taxonomy" id="2562892"/>
    <lineage>
        <taxon>Bacteria</taxon>
        <taxon>Pseudomonadati</taxon>
        <taxon>Bacteroidota</taxon>
        <taxon>Flavobacteriia</taxon>
        <taxon>Flavobacteriales</taxon>
        <taxon>Flavobacteriaceae</taxon>
        <taxon>Myroides</taxon>
    </lineage>
</organism>
<accession>A0A6I3LFE0</accession>
<dbReference type="InterPro" id="IPR006664">
    <property type="entry name" value="OMP_bac"/>
</dbReference>
<feature type="chain" id="PRO_5026277582" evidence="4">
    <location>
        <begin position="22"/>
        <end position="259"/>
    </location>
</feature>
<dbReference type="SUPFAM" id="SSF103088">
    <property type="entry name" value="OmpA-like"/>
    <property type="match status" value="1"/>
</dbReference>
<keyword evidence="2 3" id="KW-0472">Membrane</keyword>
<dbReference type="Gene3D" id="3.30.1330.60">
    <property type="entry name" value="OmpA-like domain"/>
    <property type="match status" value="1"/>
</dbReference>
<evidence type="ECO:0000259" key="5">
    <source>
        <dbReference type="PROSITE" id="PS51123"/>
    </source>
</evidence>
<name>A0A6I3LFE0_9FLAO</name>
<dbReference type="InterPro" id="IPR006665">
    <property type="entry name" value="OmpA-like"/>
</dbReference>
<evidence type="ECO:0000256" key="4">
    <source>
        <dbReference type="SAM" id="SignalP"/>
    </source>
</evidence>
<gene>
    <name evidence="6" type="ORF">GJV76_08560</name>
</gene>
<dbReference type="RefSeq" id="WP_155092208.1">
    <property type="nucleotide sequence ID" value="NZ_WMJX01000015.1"/>
</dbReference>
<feature type="domain" description="OmpA-like" evidence="5">
    <location>
        <begin position="142"/>
        <end position="259"/>
    </location>
</feature>
<dbReference type="InterPro" id="IPR036737">
    <property type="entry name" value="OmpA-like_sf"/>
</dbReference>
<evidence type="ECO:0000256" key="3">
    <source>
        <dbReference type="PROSITE-ProRule" id="PRU00473"/>
    </source>
</evidence>
<keyword evidence="4" id="KW-0732">Signal</keyword>
<protein>
    <submittedName>
        <fullName evidence="6">OmpA family protein</fullName>
    </submittedName>
</protein>
<reference evidence="6 7" key="1">
    <citation type="submission" date="2019-11" db="EMBL/GenBank/DDBJ databases">
        <title>Genome of Strain BIT-d1.</title>
        <authorList>
            <person name="Yang Y."/>
        </authorList>
    </citation>
    <scope>NUCLEOTIDE SEQUENCE [LARGE SCALE GENOMIC DNA]</scope>
    <source>
        <strain evidence="6 7">BIT-d1</strain>
    </source>
</reference>
<dbReference type="OrthoDB" id="9782229at2"/>
<comment type="subcellular location">
    <subcellularLocation>
        <location evidence="1">Membrane</location>
    </subcellularLocation>
</comment>
<comment type="caution">
    <text evidence="6">The sequence shown here is derived from an EMBL/GenBank/DDBJ whole genome shotgun (WGS) entry which is preliminary data.</text>
</comment>